<dbReference type="Proteomes" id="UP001149954">
    <property type="component" value="Unassembled WGS sequence"/>
</dbReference>
<dbReference type="GO" id="GO:0005886">
    <property type="term" value="C:plasma membrane"/>
    <property type="evidence" value="ECO:0007669"/>
    <property type="project" value="UniProtKB-SubCell"/>
</dbReference>
<gene>
    <name evidence="12" type="ORF">N7463_007905</name>
</gene>
<comment type="subcellular location">
    <subcellularLocation>
        <location evidence="1">Cell membrane</location>
        <topology evidence="1">Lipid-anchor</topology>
        <topology evidence="1">GPI-anchor</topology>
    </subcellularLocation>
</comment>
<keyword evidence="5 9" id="KW-0472">Membrane</keyword>
<dbReference type="GO" id="GO:0098552">
    <property type="term" value="C:side of membrane"/>
    <property type="evidence" value="ECO:0007669"/>
    <property type="project" value="UniProtKB-KW"/>
</dbReference>
<feature type="compositionally biased region" description="Low complexity" evidence="8">
    <location>
        <begin position="183"/>
        <end position="200"/>
    </location>
</feature>
<evidence type="ECO:0000256" key="5">
    <source>
        <dbReference type="ARBA" id="ARBA00023136"/>
    </source>
</evidence>
<dbReference type="Pfam" id="PF20238">
    <property type="entry name" value="BIM1-like_dom"/>
    <property type="match status" value="1"/>
</dbReference>
<dbReference type="CDD" id="cd21176">
    <property type="entry name" value="LPMO_auxiliary-like"/>
    <property type="match status" value="1"/>
</dbReference>
<evidence type="ECO:0000256" key="9">
    <source>
        <dbReference type="SAM" id="Phobius"/>
    </source>
</evidence>
<accession>A0A9W9XY11</accession>
<dbReference type="InterPro" id="IPR046530">
    <property type="entry name" value="BIM1-like_dom"/>
</dbReference>
<keyword evidence="2" id="KW-1003">Cell membrane</keyword>
<dbReference type="PANTHER" id="PTHR34992">
    <property type="entry name" value="HYPHAL ANASTAMOSIS-7 PROTEIN"/>
    <property type="match status" value="1"/>
</dbReference>
<feature type="chain" id="PRO_5040838222" description="Copper acquisition factor BIM1-like domain-containing protein" evidence="10">
    <location>
        <begin position="21"/>
        <end position="277"/>
    </location>
</feature>
<keyword evidence="9" id="KW-0812">Transmembrane</keyword>
<name>A0A9W9XY11_9EURO</name>
<evidence type="ECO:0000256" key="2">
    <source>
        <dbReference type="ARBA" id="ARBA00022475"/>
    </source>
</evidence>
<feature type="domain" description="Copper acquisition factor BIM1-like" evidence="11">
    <location>
        <begin position="27"/>
        <end position="172"/>
    </location>
</feature>
<keyword evidence="9" id="KW-1133">Transmembrane helix</keyword>
<feature type="region of interest" description="Disordered" evidence="8">
    <location>
        <begin position="183"/>
        <end position="208"/>
    </location>
</feature>
<dbReference type="CDD" id="cd12087">
    <property type="entry name" value="TM_EGFR-like"/>
    <property type="match status" value="1"/>
</dbReference>
<dbReference type="EMBL" id="JAPWDS010000003">
    <property type="protein sequence ID" value="KAJ5505031.1"/>
    <property type="molecule type" value="Genomic_DNA"/>
</dbReference>
<evidence type="ECO:0000256" key="10">
    <source>
        <dbReference type="SAM" id="SignalP"/>
    </source>
</evidence>
<reference evidence="12" key="2">
    <citation type="journal article" date="2023" name="IMA Fungus">
        <title>Comparative genomic study of the Penicillium genus elucidates a diverse pangenome and 15 lateral gene transfer events.</title>
        <authorList>
            <person name="Petersen C."/>
            <person name="Sorensen T."/>
            <person name="Nielsen M.R."/>
            <person name="Sondergaard T.E."/>
            <person name="Sorensen J.L."/>
            <person name="Fitzpatrick D.A."/>
            <person name="Frisvad J.C."/>
            <person name="Nielsen K.L."/>
        </authorList>
    </citation>
    <scope>NUCLEOTIDE SEQUENCE</scope>
    <source>
        <strain evidence="12">IBT 29495</strain>
    </source>
</reference>
<evidence type="ECO:0000256" key="4">
    <source>
        <dbReference type="ARBA" id="ARBA00022729"/>
    </source>
</evidence>
<keyword evidence="3" id="KW-0336">GPI-anchor</keyword>
<keyword evidence="4 10" id="KW-0732">Signal</keyword>
<evidence type="ECO:0000313" key="13">
    <source>
        <dbReference type="Proteomes" id="UP001149954"/>
    </source>
</evidence>
<dbReference type="OrthoDB" id="2587363at2759"/>
<evidence type="ECO:0000256" key="3">
    <source>
        <dbReference type="ARBA" id="ARBA00022622"/>
    </source>
</evidence>
<evidence type="ECO:0000259" key="11">
    <source>
        <dbReference type="Pfam" id="PF20238"/>
    </source>
</evidence>
<proteinExistence type="predicted"/>
<dbReference type="AlphaFoldDB" id="A0A9W9XY11"/>
<evidence type="ECO:0000313" key="12">
    <source>
        <dbReference type="EMBL" id="KAJ5505031.1"/>
    </source>
</evidence>
<evidence type="ECO:0000256" key="6">
    <source>
        <dbReference type="ARBA" id="ARBA00023180"/>
    </source>
</evidence>
<sequence length="277" mass="29870">MMKNYIALIALSAIGVCAHGEEASTEMGPAAFLWPPDRLWGAAYDNNAPCGSSTGAVNRTNFPLINGKLALVLQDESWNVQVAISHKSNPTTNADFEPFIDGSSLSDVEPGHECYSVPNPSVDVEEGANATFQIKYTSDFDTDKNETYYACADVTYVAASKFTYQVPCFNVTTEEFAEVTSTAAAGSTATAKSDTSKNTSPTSEKDSGLSGGAIAGIVVGSVAGLAIGVALLFFYRRLLQKYRFFRQKASTRNVDWNEEAAHQKMEDQTPIGLRKIR</sequence>
<feature type="signal peptide" evidence="10">
    <location>
        <begin position="1"/>
        <end position="20"/>
    </location>
</feature>
<dbReference type="PANTHER" id="PTHR34992:SF5">
    <property type="entry name" value="ANCHORED PROTEIN, PUTATIVE (AFU_ORTHOLOGUE AFUA_6G02800)-RELATED"/>
    <property type="match status" value="1"/>
</dbReference>
<keyword evidence="6" id="KW-0325">Glycoprotein</keyword>
<keyword evidence="7" id="KW-0449">Lipoprotein</keyword>
<evidence type="ECO:0000256" key="8">
    <source>
        <dbReference type="SAM" id="MobiDB-lite"/>
    </source>
</evidence>
<protein>
    <recommendedName>
        <fullName evidence="11">Copper acquisition factor BIM1-like domain-containing protein</fullName>
    </recommendedName>
</protein>
<keyword evidence="13" id="KW-1185">Reference proteome</keyword>
<reference evidence="12" key="1">
    <citation type="submission" date="2022-12" db="EMBL/GenBank/DDBJ databases">
        <authorList>
            <person name="Petersen C."/>
        </authorList>
    </citation>
    <scope>NUCLEOTIDE SEQUENCE</scope>
    <source>
        <strain evidence="12">IBT 29495</strain>
    </source>
</reference>
<comment type="caution">
    <text evidence="12">The sequence shown here is derived from an EMBL/GenBank/DDBJ whole genome shotgun (WGS) entry which is preliminary data.</text>
</comment>
<feature type="transmembrane region" description="Helical" evidence="9">
    <location>
        <begin position="213"/>
        <end position="235"/>
    </location>
</feature>
<dbReference type="InterPro" id="IPR046936">
    <property type="entry name" value="BIM1-like"/>
</dbReference>
<evidence type="ECO:0000256" key="7">
    <source>
        <dbReference type="ARBA" id="ARBA00023288"/>
    </source>
</evidence>
<evidence type="ECO:0000256" key="1">
    <source>
        <dbReference type="ARBA" id="ARBA00004609"/>
    </source>
</evidence>
<organism evidence="12 13">
    <name type="scientific">Penicillium fimorum</name>
    <dbReference type="NCBI Taxonomy" id="1882269"/>
    <lineage>
        <taxon>Eukaryota</taxon>
        <taxon>Fungi</taxon>
        <taxon>Dikarya</taxon>
        <taxon>Ascomycota</taxon>
        <taxon>Pezizomycotina</taxon>
        <taxon>Eurotiomycetes</taxon>
        <taxon>Eurotiomycetidae</taxon>
        <taxon>Eurotiales</taxon>
        <taxon>Aspergillaceae</taxon>
        <taxon>Penicillium</taxon>
    </lineage>
</organism>